<keyword evidence="7 9" id="KW-0472">Membrane</keyword>
<evidence type="ECO:0000256" key="1">
    <source>
        <dbReference type="ARBA" id="ARBA00004651"/>
    </source>
</evidence>
<evidence type="ECO:0000259" key="10">
    <source>
        <dbReference type="PROSITE" id="PS50262"/>
    </source>
</evidence>
<feature type="transmembrane region" description="Helical" evidence="9">
    <location>
        <begin position="167"/>
        <end position="189"/>
    </location>
</feature>
<dbReference type="GO" id="GO:0005886">
    <property type="term" value="C:plasma membrane"/>
    <property type="evidence" value="ECO:0007669"/>
    <property type="project" value="UniProtKB-SubCell"/>
</dbReference>
<dbReference type="GO" id="GO:0004930">
    <property type="term" value="F:G protein-coupled receptor activity"/>
    <property type="evidence" value="ECO:0007669"/>
    <property type="project" value="UniProtKB-KW"/>
</dbReference>
<reference evidence="12" key="1">
    <citation type="journal article" date="2016" name="Nature">
        <title>Genome evolution in the allotetraploid frog Xenopus laevis.</title>
        <authorList>
            <person name="Session A.M."/>
            <person name="Uno Y."/>
            <person name="Kwon T."/>
            <person name="Chapman J.A."/>
            <person name="Toyoda A."/>
            <person name="Takahashi S."/>
            <person name="Fukui A."/>
            <person name="Hikosaka A."/>
            <person name="Suzuki A."/>
            <person name="Kondo M."/>
            <person name="van Heeringen S.J."/>
            <person name="Quigley I."/>
            <person name="Heinz S."/>
            <person name="Ogino H."/>
            <person name="Ochi H."/>
            <person name="Hellsten U."/>
            <person name="Lyons J.B."/>
            <person name="Simakov O."/>
            <person name="Putnam N."/>
            <person name="Stites J."/>
            <person name="Kuroki Y."/>
            <person name="Tanaka T."/>
            <person name="Michiue T."/>
            <person name="Watanabe M."/>
            <person name="Bogdanovic O."/>
            <person name="Lister R."/>
            <person name="Georgiou G."/>
            <person name="Paranjpe S.S."/>
            <person name="van Kruijsbergen I."/>
            <person name="Shu S."/>
            <person name="Carlson J."/>
            <person name="Kinoshita T."/>
            <person name="Ohta Y."/>
            <person name="Mawaribuchi S."/>
            <person name="Jenkins J."/>
            <person name="Grimwood J."/>
            <person name="Schmutz J."/>
            <person name="Mitros T."/>
            <person name="Mozaffari S.V."/>
            <person name="Suzuki Y."/>
            <person name="Haramoto Y."/>
            <person name="Yamamoto T.S."/>
            <person name="Takagi C."/>
            <person name="Heald R."/>
            <person name="Miller K."/>
            <person name="Haudenschild C."/>
            <person name="Kitzman J."/>
            <person name="Nakayama T."/>
            <person name="Izutsu Y."/>
            <person name="Robert J."/>
            <person name="Fortriede J."/>
            <person name="Burns K."/>
            <person name="Lotay V."/>
            <person name="Karimi K."/>
            <person name="Yasuoka Y."/>
            <person name="Dichmann D.S."/>
            <person name="Flajnik M.F."/>
            <person name="Houston D.W."/>
            <person name="Shendure J."/>
            <person name="DuPasquier L."/>
            <person name="Vize P.D."/>
            <person name="Zorn A.M."/>
            <person name="Ito M."/>
            <person name="Marcotte E.M."/>
            <person name="Wallingford J.B."/>
            <person name="Ito Y."/>
            <person name="Asashima M."/>
            <person name="Ueno N."/>
            <person name="Matsuda Y."/>
            <person name="Veenstra G.J."/>
            <person name="Fujiyama A."/>
            <person name="Harland R.M."/>
            <person name="Taira M."/>
            <person name="Rokhsar D.S."/>
        </authorList>
    </citation>
    <scope>NUCLEOTIDE SEQUENCE [LARGE SCALE GENOMIC DNA]</scope>
    <source>
        <strain evidence="12">J</strain>
    </source>
</reference>
<keyword evidence="6" id="KW-0297">G-protein coupled receptor</keyword>
<dbReference type="Pfam" id="PF00001">
    <property type="entry name" value="7tm_1"/>
    <property type="match status" value="1"/>
</dbReference>
<feature type="domain" description="G-protein coupled receptors family 1 profile" evidence="10">
    <location>
        <begin position="1"/>
        <end position="203"/>
    </location>
</feature>
<dbReference type="PROSITE" id="PS50262">
    <property type="entry name" value="G_PROTEIN_RECEP_F1_2"/>
    <property type="match status" value="1"/>
</dbReference>
<name>A0A974D6I9_XENLA</name>
<evidence type="ECO:0000313" key="11">
    <source>
        <dbReference type="EMBL" id="OCT86529.1"/>
    </source>
</evidence>
<evidence type="ECO:0000256" key="6">
    <source>
        <dbReference type="ARBA" id="ARBA00023040"/>
    </source>
</evidence>
<sequence>MAGAALYTKYFFLGNLYSLDIVYTSVTSPKQIHIFVISNGRISFRECIPQLYFFIAFGSTEYLLLTVMSYDRYVAVCKPLHYTLVMNRRKCKLGATGAWLGGILVSVALSIVTSNLNYCASNIVKNIFCDISTAIMCDIIPAHSYFIRPHHINSYEDSILDGKIQGILHLCLPTHYCLFYLLVFVFYMGPNSTIILSQSKQFS</sequence>
<keyword evidence="3 9" id="KW-0812">Transmembrane</keyword>
<dbReference type="AlphaFoldDB" id="A0A974D6I9"/>
<evidence type="ECO:0000256" key="5">
    <source>
        <dbReference type="ARBA" id="ARBA00022989"/>
    </source>
</evidence>
<keyword evidence="6" id="KW-0807">Transducer</keyword>
<dbReference type="InterPro" id="IPR017452">
    <property type="entry name" value="GPCR_Rhodpsn_7TM"/>
</dbReference>
<keyword evidence="4" id="KW-0552">Olfaction</keyword>
<organism evidence="11 12">
    <name type="scientific">Xenopus laevis</name>
    <name type="common">African clawed frog</name>
    <dbReference type="NCBI Taxonomy" id="8355"/>
    <lineage>
        <taxon>Eukaryota</taxon>
        <taxon>Metazoa</taxon>
        <taxon>Chordata</taxon>
        <taxon>Craniata</taxon>
        <taxon>Vertebrata</taxon>
        <taxon>Euteleostomi</taxon>
        <taxon>Amphibia</taxon>
        <taxon>Batrachia</taxon>
        <taxon>Anura</taxon>
        <taxon>Pipoidea</taxon>
        <taxon>Pipidae</taxon>
        <taxon>Xenopodinae</taxon>
        <taxon>Xenopus</taxon>
        <taxon>Xenopus</taxon>
    </lineage>
</organism>
<keyword evidence="8" id="KW-0675">Receptor</keyword>
<keyword evidence="4" id="KW-0716">Sensory transduction</keyword>
<keyword evidence="2" id="KW-1003">Cell membrane</keyword>
<dbReference type="SUPFAM" id="SSF81321">
    <property type="entry name" value="Family A G protein-coupled receptor-like"/>
    <property type="match status" value="1"/>
</dbReference>
<evidence type="ECO:0000256" key="3">
    <source>
        <dbReference type="ARBA" id="ARBA00022692"/>
    </source>
</evidence>
<protein>
    <recommendedName>
        <fullName evidence="10">G-protein coupled receptors family 1 profile domain-containing protein</fullName>
    </recommendedName>
</protein>
<dbReference type="Gene3D" id="1.20.1070.10">
    <property type="entry name" value="Rhodopsin 7-helix transmembrane proteins"/>
    <property type="match status" value="1"/>
</dbReference>
<dbReference type="InterPro" id="IPR000276">
    <property type="entry name" value="GPCR_Rhodpsn"/>
</dbReference>
<comment type="subcellular location">
    <subcellularLocation>
        <location evidence="1">Cell membrane</location>
        <topology evidence="1">Multi-pass membrane protein</topology>
    </subcellularLocation>
</comment>
<feature type="transmembrane region" description="Helical" evidence="9">
    <location>
        <begin position="51"/>
        <end position="70"/>
    </location>
</feature>
<evidence type="ECO:0000256" key="8">
    <source>
        <dbReference type="ARBA" id="ARBA00023170"/>
    </source>
</evidence>
<dbReference type="PROSITE" id="PS00237">
    <property type="entry name" value="G_PROTEIN_RECEP_F1_1"/>
    <property type="match status" value="1"/>
</dbReference>
<dbReference type="PANTHER" id="PTHR26452">
    <property type="entry name" value="OLFACTORY RECEPTOR"/>
    <property type="match status" value="1"/>
</dbReference>
<proteinExistence type="predicted"/>
<evidence type="ECO:0000313" key="12">
    <source>
        <dbReference type="Proteomes" id="UP000694892"/>
    </source>
</evidence>
<evidence type="ECO:0000256" key="7">
    <source>
        <dbReference type="ARBA" id="ARBA00023136"/>
    </source>
</evidence>
<evidence type="ECO:0000256" key="4">
    <source>
        <dbReference type="ARBA" id="ARBA00022725"/>
    </source>
</evidence>
<dbReference type="EMBL" id="CM004471">
    <property type="protein sequence ID" value="OCT86529.1"/>
    <property type="molecule type" value="Genomic_DNA"/>
</dbReference>
<dbReference type="InterPro" id="IPR050516">
    <property type="entry name" value="Olfactory_GPCR"/>
</dbReference>
<keyword evidence="5 9" id="KW-1133">Transmembrane helix</keyword>
<dbReference type="Proteomes" id="UP000694892">
    <property type="component" value="Chromosome 3S"/>
</dbReference>
<evidence type="ECO:0000256" key="2">
    <source>
        <dbReference type="ARBA" id="ARBA00022475"/>
    </source>
</evidence>
<evidence type="ECO:0000256" key="9">
    <source>
        <dbReference type="SAM" id="Phobius"/>
    </source>
</evidence>
<dbReference type="GO" id="GO:0007608">
    <property type="term" value="P:sensory perception of smell"/>
    <property type="evidence" value="ECO:0007669"/>
    <property type="project" value="UniProtKB-KW"/>
</dbReference>
<gene>
    <name evidence="11" type="ORF">XELAEV_18020214mg</name>
</gene>
<accession>A0A974D6I9</accession>
<feature type="transmembrane region" description="Helical" evidence="9">
    <location>
        <begin position="91"/>
        <end position="111"/>
    </location>
</feature>